<dbReference type="Proteomes" id="UP001172102">
    <property type="component" value="Unassembled WGS sequence"/>
</dbReference>
<dbReference type="PROSITE" id="PS50082">
    <property type="entry name" value="WD_REPEATS_2"/>
    <property type="match status" value="1"/>
</dbReference>
<evidence type="ECO:0000259" key="5">
    <source>
        <dbReference type="Pfam" id="PF12894"/>
    </source>
</evidence>
<sequence>MTAATRQYGQTSLLTPRNLGLGLGLALIPAPSGGSSSSSTFSGNPRLSTSSTVATAVSTPSTPPTPSAPRKWDDPPEAQPFDIVPALGSLSDAPTTMLFTKTSSLASHFSREVQSLAFSASDSHLIAQSSKVPNHVSTSSTIASTSTLALWTLPSAERLRLPHMPRRGFRVEGVFAASPSPTATGSALLACAFHRHDAPPKAEPYAADGTKNARVATADGPPRLEVFDLTLRRRTIKADLPVRAPLAWSPDGATLAGVSTRDPSRILVIPMAGAGAKAGVKVGKVLAVHGAEVTQLGFTSDGTAVVSAARDGAVRLTGVTSGRTVRKVQVEAKGEAGMMQVSNDGLTVVLVWGRDVMVWWLKTGLLTGYNLDAMRYQEGWPLAVSPDAKYLACRTEDGFDVMEVESGQFCGEVEVRDDLITAAAFTHDGKRVAVGDYVGQVRLYDIKAGRIQPSPDGGFEFNQETETEGMEGSEAALRYPLGA</sequence>
<feature type="region of interest" description="Disordered" evidence="4">
    <location>
        <begin position="33"/>
        <end position="79"/>
    </location>
</feature>
<dbReference type="PANTHER" id="PTHR19848">
    <property type="entry name" value="WD40 REPEAT PROTEIN"/>
    <property type="match status" value="1"/>
</dbReference>
<dbReference type="InterPro" id="IPR011044">
    <property type="entry name" value="Quino_amine_DH_bsu"/>
</dbReference>
<evidence type="ECO:0000256" key="2">
    <source>
        <dbReference type="ARBA" id="ARBA00022737"/>
    </source>
</evidence>
<dbReference type="EMBL" id="JAUKUA010000002">
    <property type="protein sequence ID" value="KAK0725778.1"/>
    <property type="molecule type" value="Genomic_DNA"/>
</dbReference>
<dbReference type="InterPro" id="IPR015943">
    <property type="entry name" value="WD40/YVTN_repeat-like_dom_sf"/>
</dbReference>
<gene>
    <name evidence="6" type="ORF">B0H67DRAFT_571497</name>
</gene>
<evidence type="ECO:0000256" key="4">
    <source>
        <dbReference type="SAM" id="MobiDB-lite"/>
    </source>
</evidence>
<accession>A0AA40E7Y9</accession>
<dbReference type="Pfam" id="PF12894">
    <property type="entry name" value="ANAPC4_WD40"/>
    <property type="match status" value="1"/>
</dbReference>
<dbReference type="InterPro" id="IPR024977">
    <property type="entry name" value="Apc4-like_WD40_dom"/>
</dbReference>
<evidence type="ECO:0000313" key="6">
    <source>
        <dbReference type="EMBL" id="KAK0725778.1"/>
    </source>
</evidence>
<dbReference type="AlphaFoldDB" id="A0AA40E7Y9"/>
<keyword evidence="2" id="KW-0677">Repeat</keyword>
<feature type="compositionally biased region" description="Low complexity" evidence="4">
    <location>
        <begin position="33"/>
        <end position="60"/>
    </location>
</feature>
<proteinExistence type="predicted"/>
<feature type="domain" description="Anaphase-promoting complex subunit 4-like WD40" evidence="5">
    <location>
        <begin position="289"/>
        <end position="334"/>
    </location>
</feature>
<evidence type="ECO:0000256" key="1">
    <source>
        <dbReference type="ARBA" id="ARBA00022574"/>
    </source>
</evidence>
<dbReference type="PANTHER" id="PTHR19848:SF8">
    <property type="entry name" value="F-BOX AND WD REPEAT DOMAIN CONTAINING 7"/>
    <property type="match status" value="1"/>
</dbReference>
<keyword evidence="7" id="KW-1185">Reference proteome</keyword>
<comment type="caution">
    <text evidence="6">The sequence shown here is derived from an EMBL/GenBank/DDBJ whole genome shotgun (WGS) entry which is preliminary data.</text>
</comment>
<dbReference type="SMART" id="SM00320">
    <property type="entry name" value="WD40"/>
    <property type="match status" value="2"/>
</dbReference>
<evidence type="ECO:0000256" key="3">
    <source>
        <dbReference type="PROSITE-ProRule" id="PRU00221"/>
    </source>
</evidence>
<protein>
    <submittedName>
        <fullName evidence="6">Quino protein amine dehydrogenase</fullName>
    </submittedName>
</protein>
<keyword evidence="1 3" id="KW-0853">WD repeat</keyword>
<dbReference type="SUPFAM" id="SSF50969">
    <property type="entry name" value="YVTN repeat-like/Quinoprotein amine dehydrogenase"/>
    <property type="match status" value="1"/>
</dbReference>
<evidence type="ECO:0000313" key="7">
    <source>
        <dbReference type="Proteomes" id="UP001172102"/>
    </source>
</evidence>
<reference evidence="6" key="1">
    <citation type="submission" date="2023-06" db="EMBL/GenBank/DDBJ databases">
        <title>Genome-scale phylogeny and comparative genomics of the fungal order Sordariales.</title>
        <authorList>
            <consortium name="Lawrence Berkeley National Laboratory"/>
            <person name="Hensen N."/>
            <person name="Bonometti L."/>
            <person name="Westerberg I."/>
            <person name="Brannstrom I.O."/>
            <person name="Guillou S."/>
            <person name="Cros-Aarteil S."/>
            <person name="Calhoun S."/>
            <person name="Haridas S."/>
            <person name="Kuo A."/>
            <person name="Mondo S."/>
            <person name="Pangilinan J."/>
            <person name="Riley R."/>
            <person name="Labutti K."/>
            <person name="Andreopoulos B."/>
            <person name="Lipzen A."/>
            <person name="Chen C."/>
            <person name="Yanf M."/>
            <person name="Daum C."/>
            <person name="Ng V."/>
            <person name="Clum A."/>
            <person name="Steindorff A."/>
            <person name="Ohm R."/>
            <person name="Martin F."/>
            <person name="Silar P."/>
            <person name="Natvig D."/>
            <person name="Lalanne C."/>
            <person name="Gautier V."/>
            <person name="Ament-Velasquez S.L."/>
            <person name="Kruys A."/>
            <person name="Hutchinson M.I."/>
            <person name="Powell A.J."/>
            <person name="Barry K."/>
            <person name="Miller A.N."/>
            <person name="Grigoriev I.V."/>
            <person name="Debuchy R."/>
            <person name="Gladieux P."/>
            <person name="Thoren M.H."/>
            <person name="Johannesson H."/>
        </authorList>
    </citation>
    <scope>NUCLEOTIDE SEQUENCE</scope>
    <source>
        <strain evidence="6">SMH4607-1</strain>
    </source>
</reference>
<dbReference type="Gene3D" id="2.130.10.10">
    <property type="entry name" value="YVTN repeat-like/Quinoprotein amine dehydrogenase"/>
    <property type="match status" value="2"/>
</dbReference>
<organism evidence="6 7">
    <name type="scientific">Lasiosphaeris hirsuta</name>
    <dbReference type="NCBI Taxonomy" id="260670"/>
    <lineage>
        <taxon>Eukaryota</taxon>
        <taxon>Fungi</taxon>
        <taxon>Dikarya</taxon>
        <taxon>Ascomycota</taxon>
        <taxon>Pezizomycotina</taxon>
        <taxon>Sordariomycetes</taxon>
        <taxon>Sordariomycetidae</taxon>
        <taxon>Sordariales</taxon>
        <taxon>Lasiosphaeriaceae</taxon>
        <taxon>Lasiosphaeris</taxon>
    </lineage>
</organism>
<dbReference type="InterPro" id="IPR001680">
    <property type="entry name" value="WD40_rpt"/>
</dbReference>
<feature type="repeat" description="WD" evidence="3">
    <location>
        <begin position="286"/>
        <end position="327"/>
    </location>
</feature>
<name>A0AA40E7Y9_9PEZI</name>